<proteinExistence type="predicted"/>
<dbReference type="OrthoDB" id="2473397at2"/>
<accession>A0A2G1VXG9</accession>
<organism evidence="3 4">
    <name type="scientific">Leeuwenhoekiella nanhaiensis</name>
    <dbReference type="NCBI Taxonomy" id="1655491"/>
    <lineage>
        <taxon>Bacteria</taxon>
        <taxon>Pseudomonadati</taxon>
        <taxon>Bacteroidota</taxon>
        <taxon>Flavobacteriia</taxon>
        <taxon>Flavobacteriales</taxon>
        <taxon>Flavobacteriaceae</taxon>
        <taxon>Leeuwenhoekiella</taxon>
    </lineage>
</organism>
<gene>
    <name evidence="3" type="ORF">CJ305_02610</name>
</gene>
<keyword evidence="3" id="KW-0396">Initiation factor</keyword>
<dbReference type="InterPro" id="IPR007730">
    <property type="entry name" value="SPOR-like_dom"/>
</dbReference>
<comment type="caution">
    <text evidence="3">The sequence shown here is derived from an EMBL/GenBank/DDBJ whole genome shotgun (WGS) entry which is preliminary data.</text>
</comment>
<dbReference type="Gene3D" id="3.30.70.1070">
    <property type="entry name" value="Sporulation related repeat"/>
    <property type="match status" value="1"/>
</dbReference>
<dbReference type="GO" id="GO:0042834">
    <property type="term" value="F:peptidoglycan binding"/>
    <property type="evidence" value="ECO:0007669"/>
    <property type="project" value="InterPro"/>
</dbReference>
<evidence type="ECO:0000256" key="1">
    <source>
        <dbReference type="SAM" id="SignalP"/>
    </source>
</evidence>
<dbReference type="GO" id="GO:0003743">
    <property type="term" value="F:translation initiation factor activity"/>
    <property type="evidence" value="ECO:0007669"/>
    <property type="project" value="UniProtKB-KW"/>
</dbReference>
<sequence>MKNILLKLTFLGVFGILIQTAAFSQSGSVSISQDNRIPELLDLKSKMAANNELNDRYKIQLFYGSITEANSVQSRYRSKYGSWEPSIVYESPNYKVWVGNFRNRLEADRALIQIQKLFPNAFVMKPER</sequence>
<feature type="signal peptide" evidence="1">
    <location>
        <begin position="1"/>
        <end position="24"/>
    </location>
</feature>
<feature type="domain" description="SPOR" evidence="2">
    <location>
        <begin position="55"/>
        <end position="125"/>
    </location>
</feature>
<name>A0A2G1VXG9_9FLAO</name>
<dbReference type="SUPFAM" id="SSF110997">
    <property type="entry name" value="Sporulation related repeat"/>
    <property type="match status" value="1"/>
</dbReference>
<keyword evidence="4" id="KW-1185">Reference proteome</keyword>
<protein>
    <submittedName>
        <fullName evidence="3">Translation initiation factor IF-2</fullName>
    </submittedName>
</protein>
<dbReference type="EMBL" id="NQXA01000001">
    <property type="protein sequence ID" value="PHQ31129.1"/>
    <property type="molecule type" value="Genomic_DNA"/>
</dbReference>
<dbReference type="RefSeq" id="WP_099644669.1">
    <property type="nucleotide sequence ID" value="NZ_KZ319287.1"/>
</dbReference>
<evidence type="ECO:0000313" key="3">
    <source>
        <dbReference type="EMBL" id="PHQ31129.1"/>
    </source>
</evidence>
<evidence type="ECO:0000313" key="4">
    <source>
        <dbReference type="Proteomes" id="UP000229433"/>
    </source>
</evidence>
<dbReference type="Proteomes" id="UP000229433">
    <property type="component" value="Unassembled WGS sequence"/>
</dbReference>
<feature type="chain" id="PRO_5013551662" evidence="1">
    <location>
        <begin position="25"/>
        <end position="128"/>
    </location>
</feature>
<evidence type="ECO:0000259" key="2">
    <source>
        <dbReference type="Pfam" id="PF05036"/>
    </source>
</evidence>
<dbReference type="AlphaFoldDB" id="A0A2G1VXG9"/>
<reference evidence="3 4" key="1">
    <citation type="submission" date="2017-08" db="EMBL/GenBank/DDBJ databases">
        <title>The whole genome shortgun sequences of strain Leeuwenhoekiella nanhaiensis G18 from the South China Sea.</title>
        <authorList>
            <person name="Liu Q."/>
        </authorList>
    </citation>
    <scope>NUCLEOTIDE SEQUENCE [LARGE SCALE GENOMIC DNA]</scope>
    <source>
        <strain evidence="3 4">G18</strain>
    </source>
</reference>
<dbReference type="Pfam" id="PF05036">
    <property type="entry name" value="SPOR"/>
    <property type="match status" value="1"/>
</dbReference>
<dbReference type="InterPro" id="IPR036680">
    <property type="entry name" value="SPOR-like_sf"/>
</dbReference>
<keyword evidence="1" id="KW-0732">Signal</keyword>
<keyword evidence="3" id="KW-0648">Protein biosynthesis</keyword>